<keyword evidence="2" id="KW-1185">Reference proteome</keyword>
<gene>
    <name evidence="1" type="ORF">AAE3_LOCUS7720</name>
</gene>
<protein>
    <submittedName>
        <fullName evidence="1">Uncharacterized protein</fullName>
    </submittedName>
</protein>
<accession>A0A8S0VWT0</accession>
<dbReference type="Proteomes" id="UP000467700">
    <property type="component" value="Unassembled WGS sequence"/>
</dbReference>
<evidence type="ECO:0000313" key="1">
    <source>
        <dbReference type="EMBL" id="CAA7265484.1"/>
    </source>
</evidence>
<reference evidence="1 2" key="1">
    <citation type="submission" date="2020-01" db="EMBL/GenBank/DDBJ databases">
        <authorList>
            <person name="Gupta K D."/>
        </authorList>
    </citation>
    <scope>NUCLEOTIDE SEQUENCE [LARGE SCALE GENOMIC DNA]</scope>
</reference>
<organism evidence="1 2">
    <name type="scientific">Cyclocybe aegerita</name>
    <name type="common">Black poplar mushroom</name>
    <name type="synonym">Agrocybe aegerita</name>
    <dbReference type="NCBI Taxonomy" id="1973307"/>
    <lineage>
        <taxon>Eukaryota</taxon>
        <taxon>Fungi</taxon>
        <taxon>Dikarya</taxon>
        <taxon>Basidiomycota</taxon>
        <taxon>Agaricomycotina</taxon>
        <taxon>Agaricomycetes</taxon>
        <taxon>Agaricomycetidae</taxon>
        <taxon>Agaricales</taxon>
        <taxon>Agaricineae</taxon>
        <taxon>Bolbitiaceae</taxon>
        <taxon>Cyclocybe</taxon>
    </lineage>
</organism>
<evidence type="ECO:0000313" key="2">
    <source>
        <dbReference type="Proteomes" id="UP000467700"/>
    </source>
</evidence>
<dbReference type="OrthoDB" id="3036354at2759"/>
<name>A0A8S0VWT0_CYCAE</name>
<dbReference type="AlphaFoldDB" id="A0A8S0VWT0"/>
<comment type="caution">
    <text evidence="1">The sequence shown here is derived from an EMBL/GenBank/DDBJ whole genome shotgun (WGS) entry which is preliminary data.</text>
</comment>
<dbReference type="EMBL" id="CACVBS010000049">
    <property type="protein sequence ID" value="CAA7265484.1"/>
    <property type="molecule type" value="Genomic_DNA"/>
</dbReference>
<sequence length="118" mass="13711">MVNLTSFHWSHTPTLIDPTKESSVWEVIARLDRILHLHIIDVNFWSDFEEPYTIATMQQEIDDPACHRPTFNSEFFLLESLKTFFLHTEAYDHAAPREPNMERLTAMLVHGCGPDLEG</sequence>
<proteinExistence type="predicted"/>